<keyword evidence="3" id="KW-1185">Reference proteome</keyword>
<dbReference type="HOGENOM" id="CLU_146588_0_0_10"/>
<accession>F5J021</accession>
<dbReference type="Pfam" id="PF12930">
    <property type="entry name" value="DUF3836"/>
    <property type="match status" value="1"/>
</dbReference>
<proteinExistence type="predicted"/>
<dbReference type="OrthoDB" id="997541at2"/>
<sequence>MKTTILTSLFAVLVSIMNLSAKDVITYSNVENNGSGVKKEYVTLDDKTSIPLRKTSYFYDEKGRLLDRTIQKWNDKGGWVNLAKFEYRYNKAGRASMITFTQWNNKKKDWANKSDIYTYIYNDSNEFLSIKREIVDNKIKNELLTQK</sequence>
<reference evidence="2 3" key="1">
    <citation type="submission" date="2011-04" db="EMBL/GenBank/DDBJ databases">
        <title>The Genome Sequence of Dysgonomonas gadei ATCC BAA-286.</title>
        <authorList>
            <consortium name="The Broad Institute Genome Sequencing Platform"/>
            <person name="Earl A."/>
            <person name="Ward D."/>
            <person name="Feldgarden M."/>
            <person name="Gevers D."/>
            <person name="Pudlo N."/>
            <person name="Martens E."/>
            <person name="Allen-Vercoe E."/>
            <person name="Young S.K."/>
            <person name="Zeng Q."/>
            <person name="Gargeya S."/>
            <person name="Fitzgerald M."/>
            <person name="Haas B."/>
            <person name="Abouelleil A."/>
            <person name="Alvarado L."/>
            <person name="Arachchi H.M."/>
            <person name="Berlin A."/>
            <person name="Brown A."/>
            <person name="Chapman S.B."/>
            <person name="Chen Z."/>
            <person name="Dunbar C."/>
            <person name="Freedman E."/>
            <person name="Gearin G."/>
            <person name="Gellesch M."/>
            <person name="Goldberg J."/>
            <person name="Griggs A."/>
            <person name="Gujja S."/>
            <person name="Heiman D."/>
            <person name="Howarth C."/>
            <person name="Larson L."/>
            <person name="Lui A."/>
            <person name="MacDonald P.J.P."/>
            <person name="Mehta T."/>
            <person name="Montmayeur A."/>
            <person name="Murphy C."/>
            <person name="Neiman D."/>
            <person name="Pearson M."/>
            <person name="Priest M."/>
            <person name="Roberts A."/>
            <person name="Saif S."/>
            <person name="Shea T."/>
            <person name="Shenoy N."/>
            <person name="Sisk P."/>
            <person name="Stolte C."/>
            <person name="Sykes S."/>
            <person name="Yandava C."/>
            <person name="Wortman J."/>
            <person name="Nusbaum C."/>
            <person name="Birren B."/>
        </authorList>
    </citation>
    <scope>NUCLEOTIDE SEQUENCE [LARGE SCALE GENOMIC DNA]</scope>
    <source>
        <strain evidence="2 3">ATCC BAA-286</strain>
    </source>
</reference>
<organism evidence="2 3">
    <name type="scientific">Dysgonomonas gadei ATCC BAA-286</name>
    <dbReference type="NCBI Taxonomy" id="742766"/>
    <lineage>
        <taxon>Bacteria</taxon>
        <taxon>Pseudomonadati</taxon>
        <taxon>Bacteroidota</taxon>
        <taxon>Bacteroidia</taxon>
        <taxon>Bacteroidales</taxon>
        <taxon>Dysgonomonadaceae</taxon>
        <taxon>Dysgonomonas</taxon>
    </lineage>
</organism>
<name>F5J021_9BACT</name>
<dbReference type="RefSeq" id="WP_006800218.1">
    <property type="nucleotide sequence ID" value="NZ_GL891985.1"/>
</dbReference>
<keyword evidence="1" id="KW-0732">Signal</keyword>
<dbReference type="InterPro" id="IPR024339">
    <property type="entry name" value="DUF3836"/>
</dbReference>
<evidence type="ECO:0000313" key="3">
    <source>
        <dbReference type="Proteomes" id="UP000004913"/>
    </source>
</evidence>
<dbReference type="Gene3D" id="2.40.128.720">
    <property type="match status" value="1"/>
</dbReference>
<gene>
    <name evidence="2" type="ORF">HMPREF9455_02688</name>
</gene>
<feature type="signal peptide" evidence="1">
    <location>
        <begin position="1"/>
        <end position="21"/>
    </location>
</feature>
<dbReference type="Proteomes" id="UP000004913">
    <property type="component" value="Unassembled WGS sequence"/>
</dbReference>
<evidence type="ECO:0000313" key="2">
    <source>
        <dbReference type="EMBL" id="EGK00899.1"/>
    </source>
</evidence>
<dbReference type="AlphaFoldDB" id="F5J021"/>
<comment type="caution">
    <text evidence="2">The sequence shown here is derived from an EMBL/GenBank/DDBJ whole genome shotgun (WGS) entry which is preliminary data.</text>
</comment>
<evidence type="ECO:0008006" key="4">
    <source>
        <dbReference type="Google" id="ProtNLM"/>
    </source>
</evidence>
<protein>
    <recommendedName>
        <fullName evidence="4">YD repeat (Two copies)</fullName>
    </recommendedName>
</protein>
<dbReference type="EMBL" id="ADLV01000032">
    <property type="protein sequence ID" value="EGK00899.1"/>
    <property type="molecule type" value="Genomic_DNA"/>
</dbReference>
<feature type="chain" id="PRO_5003328595" description="YD repeat (Two copies)" evidence="1">
    <location>
        <begin position="22"/>
        <end position="147"/>
    </location>
</feature>
<evidence type="ECO:0000256" key="1">
    <source>
        <dbReference type="SAM" id="SignalP"/>
    </source>
</evidence>